<protein>
    <recommendedName>
        <fullName evidence="8">Transposase IS891/IS1136/IS1341 domain-containing protein</fullName>
    </recommendedName>
</protein>
<dbReference type="NCBIfam" id="NF040570">
    <property type="entry name" value="guided_TnpB"/>
    <property type="match status" value="1"/>
</dbReference>
<feature type="domain" description="Cas12f1-like TNB" evidence="6">
    <location>
        <begin position="266"/>
        <end position="335"/>
    </location>
</feature>
<dbReference type="InterPro" id="IPR001959">
    <property type="entry name" value="Transposase"/>
</dbReference>
<comment type="similarity">
    <text evidence="1">In the C-terminal section; belongs to the transposase 35 family.</text>
</comment>
<evidence type="ECO:0000256" key="3">
    <source>
        <dbReference type="ARBA" id="ARBA00023125"/>
    </source>
</evidence>
<accession>A0A0F9R9G1</accession>
<proteinExistence type="inferred from homology"/>
<gene>
    <name evidence="7" type="ORF">LCGC14_0921630</name>
</gene>
<dbReference type="AlphaFoldDB" id="A0A0F9R9G1"/>
<dbReference type="EMBL" id="LAZR01003117">
    <property type="protein sequence ID" value="KKN21806.1"/>
    <property type="molecule type" value="Genomic_DNA"/>
</dbReference>
<keyword evidence="2" id="KW-0815">Transposition</keyword>
<evidence type="ECO:0000256" key="2">
    <source>
        <dbReference type="ARBA" id="ARBA00022578"/>
    </source>
</evidence>
<evidence type="ECO:0000256" key="4">
    <source>
        <dbReference type="ARBA" id="ARBA00023172"/>
    </source>
</evidence>
<organism evidence="7">
    <name type="scientific">marine sediment metagenome</name>
    <dbReference type="NCBI Taxonomy" id="412755"/>
    <lineage>
        <taxon>unclassified sequences</taxon>
        <taxon>metagenomes</taxon>
        <taxon>ecological metagenomes</taxon>
    </lineage>
</organism>
<name>A0A0F9R9G1_9ZZZZ</name>
<dbReference type="NCBIfam" id="TIGR01766">
    <property type="entry name" value="IS200/IS605 family accessory protein TnpB-like domain"/>
    <property type="match status" value="1"/>
</dbReference>
<keyword evidence="4" id="KW-0233">DNA recombination</keyword>
<keyword evidence="3" id="KW-0238">DNA-binding</keyword>
<evidence type="ECO:0000256" key="1">
    <source>
        <dbReference type="ARBA" id="ARBA00008761"/>
    </source>
</evidence>
<feature type="domain" description="Probable transposase IS891/IS1136/IS1341" evidence="5">
    <location>
        <begin position="145"/>
        <end position="250"/>
    </location>
</feature>
<evidence type="ECO:0000259" key="5">
    <source>
        <dbReference type="Pfam" id="PF01385"/>
    </source>
</evidence>
<evidence type="ECO:0000313" key="7">
    <source>
        <dbReference type="EMBL" id="KKN21806.1"/>
    </source>
</evidence>
<dbReference type="GO" id="GO:0003677">
    <property type="term" value="F:DNA binding"/>
    <property type="evidence" value="ECO:0007669"/>
    <property type="project" value="UniProtKB-KW"/>
</dbReference>
<evidence type="ECO:0000259" key="6">
    <source>
        <dbReference type="Pfam" id="PF07282"/>
    </source>
</evidence>
<dbReference type="Pfam" id="PF07282">
    <property type="entry name" value="Cas12f1-like_TNB"/>
    <property type="match status" value="1"/>
</dbReference>
<dbReference type="GO" id="GO:0006310">
    <property type="term" value="P:DNA recombination"/>
    <property type="evidence" value="ECO:0007669"/>
    <property type="project" value="UniProtKB-KW"/>
</dbReference>
<dbReference type="InterPro" id="IPR010095">
    <property type="entry name" value="Cas12f1-like_TNB"/>
</dbReference>
<reference evidence="7" key="1">
    <citation type="journal article" date="2015" name="Nature">
        <title>Complex archaea that bridge the gap between prokaryotes and eukaryotes.</title>
        <authorList>
            <person name="Spang A."/>
            <person name="Saw J.H."/>
            <person name="Jorgensen S.L."/>
            <person name="Zaremba-Niedzwiedzka K."/>
            <person name="Martijn J."/>
            <person name="Lind A.E."/>
            <person name="van Eijk R."/>
            <person name="Schleper C."/>
            <person name="Guy L."/>
            <person name="Ettema T.J."/>
        </authorList>
    </citation>
    <scope>NUCLEOTIDE SEQUENCE</scope>
</reference>
<dbReference type="Pfam" id="PF01385">
    <property type="entry name" value="OrfB_IS605"/>
    <property type="match status" value="1"/>
</dbReference>
<dbReference type="GO" id="GO:0032196">
    <property type="term" value="P:transposition"/>
    <property type="evidence" value="ECO:0007669"/>
    <property type="project" value="UniProtKB-KW"/>
</dbReference>
<sequence length="390" mass="44986">MLEDAQQSYQETKKFSYPTPASYKAEHPYLRMVDSMALCNVQQNLRTAFSRFFADRKKPKKRRKAGLPRWKAKKQFKKSYTTTCTHAKPQIRIQQGKLRLPKLGLLTVVFHRRVVGKIKSATVSQTAAGQYFVSILTEQPDVQITSSIDTNKTVGIDMSFHDIAVYSNGARLKHPRWYRSVERRLARAQRKLNRRTFGSSGYERQKVRVAKIHERISNQRRDYLHKESRRLVDKFDVIVVEDINLAGMARRGRRRRFGKSIHDMSFGMFREQLRYKAEWAGKLFCKADRFYPSTQLCCLCQERNITLRGNLSIRSWTCVACGAHHDRDVNAARNLVVWYHDNNTGASPGIYADGDLATTGSLAVTGKLDRGSRKSRKTRFCEPSPLGWGR</sequence>
<comment type="caution">
    <text evidence="7">The sequence shown here is derived from an EMBL/GenBank/DDBJ whole genome shotgun (WGS) entry which is preliminary data.</text>
</comment>
<evidence type="ECO:0008006" key="8">
    <source>
        <dbReference type="Google" id="ProtNLM"/>
    </source>
</evidence>